<dbReference type="InterPro" id="IPR045339">
    <property type="entry name" value="DUF6534"/>
</dbReference>
<feature type="transmembrane region" description="Helical" evidence="1">
    <location>
        <begin position="94"/>
        <end position="115"/>
    </location>
</feature>
<proteinExistence type="predicted"/>
<dbReference type="PANTHER" id="PTHR40465:SF1">
    <property type="entry name" value="DUF6534 DOMAIN-CONTAINING PROTEIN"/>
    <property type="match status" value="1"/>
</dbReference>
<evidence type="ECO:0000313" key="4">
    <source>
        <dbReference type="Proteomes" id="UP001215151"/>
    </source>
</evidence>
<feature type="transmembrane region" description="Helical" evidence="1">
    <location>
        <begin position="221"/>
        <end position="243"/>
    </location>
</feature>
<evidence type="ECO:0000259" key="2">
    <source>
        <dbReference type="Pfam" id="PF20152"/>
    </source>
</evidence>
<feature type="transmembrane region" description="Helical" evidence="1">
    <location>
        <begin position="249"/>
        <end position="271"/>
    </location>
</feature>
<keyword evidence="4" id="KW-1185">Reference proteome</keyword>
<sequence>MSDTIEALLSLDGLNIYNTYGAYLLGTCASLILYGISLHQLYRYFRLYPTDSLSIRVSVVSLMVLETLQASLLVHSCYHTLVSNYFHPLALLDAVWSLKIEPVVVAFLTVVAQAFFARRVSLYICLIAPSFAGDWSVLRQGFEVVEFAINDGLDAHYPAVAVIFFRIVNLHHLQHSSEWLFSASISSATLADILLASAIIRGLRRTRVTLDESRLDVFTLYVVNTGLLTGVFNAIPAILAAYYPRTFLWAAFNFISARLYANTLLSVSFLVGREIKIFGSDPSSHGIIARAGHLATVERWGAPQVPDPLPAIINISVTAEEEADVHSTMGSIHKVHSGTSTVEKET</sequence>
<keyword evidence="1" id="KW-0812">Transmembrane</keyword>
<feature type="transmembrane region" description="Helical" evidence="1">
    <location>
        <begin position="20"/>
        <end position="41"/>
    </location>
</feature>
<keyword evidence="1" id="KW-1133">Transmembrane helix</keyword>
<dbReference type="Proteomes" id="UP001215151">
    <property type="component" value="Unassembled WGS sequence"/>
</dbReference>
<gene>
    <name evidence="3" type="ORF">ONZ51_g4578</name>
</gene>
<keyword evidence="1" id="KW-0472">Membrane</keyword>
<name>A0AAD7TWL2_9APHY</name>
<organism evidence="3 4">
    <name type="scientific">Trametes cubensis</name>
    <dbReference type="NCBI Taxonomy" id="1111947"/>
    <lineage>
        <taxon>Eukaryota</taxon>
        <taxon>Fungi</taxon>
        <taxon>Dikarya</taxon>
        <taxon>Basidiomycota</taxon>
        <taxon>Agaricomycotina</taxon>
        <taxon>Agaricomycetes</taxon>
        <taxon>Polyporales</taxon>
        <taxon>Polyporaceae</taxon>
        <taxon>Trametes</taxon>
    </lineage>
</organism>
<dbReference type="PANTHER" id="PTHR40465">
    <property type="entry name" value="CHROMOSOME 1, WHOLE GENOME SHOTGUN SEQUENCE"/>
    <property type="match status" value="1"/>
</dbReference>
<feature type="transmembrane region" description="Helical" evidence="1">
    <location>
        <begin position="53"/>
        <end position="74"/>
    </location>
</feature>
<reference evidence="3" key="1">
    <citation type="submission" date="2022-11" db="EMBL/GenBank/DDBJ databases">
        <title>Genome Sequence of Cubamyces cubensis.</title>
        <authorList>
            <person name="Buettner E."/>
        </authorList>
    </citation>
    <scope>NUCLEOTIDE SEQUENCE</scope>
    <source>
        <strain evidence="3">MPL-01</strain>
    </source>
</reference>
<accession>A0AAD7TWL2</accession>
<dbReference type="AlphaFoldDB" id="A0AAD7TWL2"/>
<dbReference type="EMBL" id="JAPEVG010000090">
    <property type="protein sequence ID" value="KAJ8486833.1"/>
    <property type="molecule type" value="Genomic_DNA"/>
</dbReference>
<evidence type="ECO:0000313" key="3">
    <source>
        <dbReference type="EMBL" id="KAJ8486833.1"/>
    </source>
</evidence>
<feature type="domain" description="DUF6534" evidence="2">
    <location>
        <begin position="189"/>
        <end position="267"/>
    </location>
</feature>
<comment type="caution">
    <text evidence="3">The sequence shown here is derived from an EMBL/GenBank/DDBJ whole genome shotgun (WGS) entry which is preliminary data.</text>
</comment>
<evidence type="ECO:0000256" key="1">
    <source>
        <dbReference type="SAM" id="Phobius"/>
    </source>
</evidence>
<protein>
    <recommendedName>
        <fullName evidence="2">DUF6534 domain-containing protein</fullName>
    </recommendedName>
</protein>
<dbReference type="Pfam" id="PF20152">
    <property type="entry name" value="DUF6534"/>
    <property type="match status" value="1"/>
</dbReference>